<reference evidence="5 6" key="1">
    <citation type="submission" date="2020-03" db="EMBL/GenBank/DDBJ databases">
        <title>Bradyrhizobium diversity isolated from nodules of Muelleranthus trifoliolatus.</title>
        <authorList>
            <person name="Klepa M."/>
            <person name="Helene L."/>
            <person name="Hungria M."/>
        </authorList>
    </citation>
    <scope>NUCLEOTIDE SEQUENCE [LARGE SCALE GENOMIC DNA]</scope>
    <source>
        <strain evidence="5 6">WSM 1744</strain>
    </source>
</reference>
<name>A0A7Y4HAC8_9BRAD</name>
<dbReference type="AlphaFoldDB" id="A0A7Y4HAC8"/>
<comment type="similarity">
    <text evidence="1">Belongs to the leucine-binding protein family.</text>
</comment>
<dbReference type="Pfam" id="PF13458">
    <property type="entry name" value="Peripla_BP_6"/>
    <property type="match status" value="1"/>
</dbReference>
<comment type="caution">
    <text evidence="5">The sequence shown here is derived from an EMBL/GenBank/DDBJ whole genome shotgun (WGS) entry which is preliminary data.</text>
</comment>
<dbReference type="Gene3D" id="3.40.50.2300">
    <property type="match status" value="2"/>
</dbReference>
<dbReference type="SUPFAM" id="SSF53822">
    <property type="entry name" value="Periplasmic binding protein-like I"/>
    <property type="match status" value="1"/>
</dbReference>
<keyword evidence="6" id="KW-1185">Reference proteome</keyword>
<sequence>MKRSLVLAGLLAATLHSQAFPQKSYGPGVTDTEIRIGQTVPYRGPLSALAIFGRVEAAYLRKINEAGGITGRKVTLISLDDAFSPPKTVEQTRKLVEDNGVLAIVGSTGTPTNLAIAKYLNANKVPQILILASSPKLHDPDNLPWTTTFFMSQAIETKFYADYLLNSKPNAKVAVLYQNDDLGKGNLSAFRTALGAKAPTMIVGEAAYDVVDPTVDSQVVALKASGADTLFHASSPKFAAQSIRKAHELGWKVEHILLSGVSDIPTVLRPAGLEASRGAVTARWVKSLDDPTWADDPDVKDYLAFLKQWMPGETNDDPGAILAYSTAQMMVEVLKNCGDDLSRENLLKQATNVRDLQLPMFLPGVKVNISPNDRIPWRQARMARFDGTQWVYFGDIVSVSTSSD</sequence>
<feature type="signal peptide" evidence="3">
    <location>
        <begin position="1"/>
        <end position="19"/>
    </location>
</feature>
<evidence type="ECO:0000313" key="6">
    <source>
        <dbReference type="Proteomes" id="UP000528734"/>
    </source>
</evidence>
<evidence type="ECO:0000259" key="4">
    <source>
        <dbReference type="Pfam" id="PF13458"/>
    </source>
</evidence>
<feature type="chain" id="PRO_5030612502" evidence="3">
    <location>
        <begin position="20"/>
        <end position="404"/>
    </location>
</feature>
<evidence type="ECO:0000256" key="2">
    <source>
        <dbReference type="ARBA" id="ARBA00022729"/>
    </source>
</evidence>
<protein>
    <submittedName>
        <fullName evidence="5">ABC transporter substrate-binding protein</fullName>
    </submittedName>
</protein>
<dbReference type="EMBL" id="JAAVLW010000012">
    <property type="protein sequence ID" value="NOJ50571.1"/>
    <property type="molecule type" value="Genomic_DNA"/>
</dbReference>
<dbReference type="InterPro" id="IPR028081">
    <property type="entry name" value="Leu-bd"/>
</dbReference>
<dbReference type="InterPro" id="IPR028082">
    <property type="entry name" value="Peripla_BP_I"/>
</dbReference>
<evidence type="ECO:0000313" key="5">
    <source>
        <dbReference type="EMBL" id="NOJ50571.1"/>
    </source>
</evidence>
<dbReference type="RefSeq" id="WP_171713616.1">
    <property type="nucleotide sequence ID" value="NZ_JAAVLW010000012.1"/>
</dbReference>
<dbReference type="PANTHER" id="PTHR47235:SF1">
    <property type="entry name" value="BLR6548 PROTEIN"/>
    <property type="match status" value="1"/>
</dbReference>
<dbReference type="Proteomes" id="UP000528734">
    <property type="component" value="Unassembled WGS sequence"/>
</dbReference>
<accession>A0A7Y4HAC8</accession>
<proteinExistence type="inferred from homology"/>
<organism evidence="5 6">
    <name type="scientific">Bradyrhizobium archetypum</name>
    <dbReference type="NCBI Taxonomy" id="2721160"/>
    <lineage>
        <taxon>Bacteria</taxon>
        <taxon>Pseudomonadati</taxon>
        <taxon>Pseudomonadota</taxon>
        <taxon>Alphaproteobacteria</taxon>
        <taxon>Hyphomicrobiales</taxon>
        <taxon>Nitrobacteraceae</taxon>
        <taxon>Bradyrhizobium</taxon>
    </lineage>
</organism>
<dbReference type="PANTHER" id="PTHR47235">
    <property type="entry name" value="BLR6548 PROTEIN"/>
    <property type="match status" value="1"/>
</dbReference>
<evidence type="ECO:0000256" key="3">
    <source>
        <dbReference type="SAM" id="SignalP"/>
    </source>
</evidence>
<gene>
    <name evidence="5" type="ORF">HCN50_30805</name>
</gene>
<keyword evidence="2 3" id="KW-0732">Signal</keyword>
<feature type="domain" description="Leucine-binding protein" evidence="4">
    <location>
        <begin position="33"/>
        <end position="386"/>
    </location>
</feature>
<evidence type="ECO:0000256" key="1">
    <source>
        <dbReference type="ARBA" id="ARBA00010062"/>
    </source>
</evidence>
<dbReference type="CDD" id="cd06343">
    <property type="entry name" value="PBP1_ABC_ligand_binding-like"/>
    <property type="match status" value="1"/>
</dbReference>